<proteinExistence type="inferred from homology"/>
<dbReference type="SUPFAM" id="SSF111321">
    <property type="entry name" value="AF1104-like"/>
    <property type="match status" value="1"/>
</dbReference>
<evidence type="ECO:0000256" key="6">
    <source>
        <dbReference type="ARBA" id="ARBA00048809"/>
    </source>
</evidence>
<keyword evidence="3 7" id="KW-0479">Metal-binding</keyword>
<protein>
    <recommendedName>
        <fullName evidence="7">Sugar phosphate phosphatase</fullName>
        <ecNumber evidence="7">3.1.3.-</ecNumber>
    </recommendedName>
</protein>
<comment type="cofactor">
    <cofactor evidence="7">
        <name>Mn(2+)</name>
        <dbReference type="ChEBI" id="CHEBI:29035"/>
    </cofactor>
    <cofactor evidence="7">
        <name>Ni(2+)</name>
        <dbReference type="ChEBI" id="CHEBI:49786"/>
    </cofactor>
</comment>
<feature type="domain" description="Damage-control phosphatase ARMT1-like metal-binding" evidence="8">
    <location>
        <begin position="26"/>
        <end position="373"/>
    </location>
</feature>
<comment type="catalytic activity">
    <reaction evidence="1 7">
        <text>beta-D-fructose 1-phosphate + H2O = D-fructose + phosphate</text>
        <dbReference type="Rhea" id="RHEA:35603"/>
        <dbReference type="ChEBI" id="CHEBI:15377"/>
        <dbReference type="ChEBI" id="CHEBI:37721"/>
        <dbReference type="ChEBI" id="CHEBI:43474"/>
        <dbReference type="ChEBI" id="CHEBI:138881"/>
    </reaction>
</comment>
<dbReference type="GO" id="GO:0046872">
    <property type="term" value="F:metal ion binding"/>
    <property type="evidence" value="ECO:0007669"/>
    <property type="project" value="UniProtKB-UniRule"/>
</dbReference>
<dbReference type="Proteomes" id="UP000054217">
    <property type="component" value="Unassembled WGS sequence"/>
</dbReference>
<dbReference type="Gene3D" id="3.40.50.10880">
    <property type="entry name" value="Uncharacterised protein PF01937, DUF89, domain 3"/>
    <property type="match status" value="1"/>
</dbReference>
<gene>
    <name evidence="9" type="ORF">M404DRAFT_312399</name>
</gene>
<dbReference type="STRING" id="870435.A0A0C3N3H3"/>
<keyword evidence="10" id="KW-1185">Reference proteome</keyword>
<sequence length="399" mass="46424">MESDQELEKIPEDGEFYVDEYNLELAKLAQIGKNTWFVVPWLFAESYLYRLIRSFFKQTTRWTEFDPFRKKKEEAFRNSATAVYYIATIMHELESEKDRLINDPDKLSVLLKEMVQMCLWGNATDLSFLIHLAPSDIEQFQNVGRDAQQARKEFILKDDQENLWEHIRSLEHQVGPVTRCDFVLDNAGFELFTDLVFADFLVTHTPYFSKVVFHPKLFPWFVSDVTPADFYKTVESLSSSTFFNATTMTTESAHHLKEMVERWKRYLQEGVFSLSTELEGGYKKTQFWTGPWPYWYMEDKANELWRSLSESSLVIIKGDLKFVSRSLTGDVKWPVSMPFATALGPLAGSFPLLSLRTNKSDVVVGVPQDVADRLDEKDKRWRVNGKYGLVSFAPKAHRN</sequence>
<dbReference type="FunCoup" id="A0A0C3N3H3">
    <property type="interactions" value="129"/>
</dbReference>
<evidence type="ECO:0000256" key="2">
    <source>
        <dbReference type="ARBA" id="ARBA00009519"/>
    </source>
</evidence>
<dbReference type="GO" id="GO:0005634">
    <property type="term" value="C:nucleus"/>
    <property type="evidence" value="ECO:0007669"/>
    <property type="project" value="TreeGrafter"/>
</dbReference>
<organism evidence="9 10">
    <name type="scientific">Pisolithus tinctorius Marx 270</name>
    <dbReference type="NCBI Taxonomy" id="870435"/>
    <lineage>
        <taxon>Eukaryota</taxon>
        <taxon>Fungi</taxon>
        <taxon>Dikarya</taxon>
        <taxon>Basidiomycota</taxon>
        <taxon>Agaricomycotina</taxon>
        <taxon>Agaricomycetes</taxon>
        <taxon>Agaricomycetidae</taxon>
        <taxon>Boletales</taxon>
        <taxon>Sclerodermatineae</taxon>
        <taxon>Pisolithaceae</taxon>
        <taxon>Pisolithus</taxon>
    </lineage>
</organism>
<evidence type="ECO:0000256" key="7">
    <source>
        <dbReference type="RuleBase" id="RU367030"/>
    </source>
</evidence>
<keyword evidence="5 7" id="KW-0464">Manganese</keyword>
<reference evidence="9 10" key="1">
    <citation type="submission" date="2014-04" db="EMBL/GenBank/DDBJ databases">
        <authorList>
            <consortium name="DOE Joint Genome Institute"/>
            <person name="Kuo A."/>
            <person name="Kohler A."/>
            <person name="Costa M.D."/>
            <person name="Nagy L.G."/>
            <person name="Floudas D."/>
            <person name="Copeland A."/>
            <person name="Barry K.W."/>
            <person name="Cichocki N."/>
            <person name="Veneault-Fourrey C."/>
            <person name="LaButti K."/>
            <person name="Lindquist E.A."/>
            <person name="Lipzen A."/>
            <person name="Lundell T."/>
            <person name="Morin E."/>
            <person name="Murat C."/>
            <person name="Sun H."/>
            <person name="Tunlid A."/>
            <person name="Henrissat B."/>
            <person name="Grigoriev I.V."/>
            <person name="Hibbett D.S."/>
            <person name="Martin F."/>
            <person name="Nordberg H.P."/>
            <person name="Cantor M.N."/>
            <person name="Hua S.X."/>
        </authorList>
    </citation>
    <scope>NUCLEOTIDE SEQUENCE [LARGE SCALE GENOMIC DNA]</scope>
    <source>
        <strain evidence="9 10">Marx 270</strain>
    </source>
</reference>
<comment type="similarity">
    <text evidence="2 7">Belongs to the damage-control phosphatase family. Sugar phosphate phosphatase III subfamily.</text>
</comment>
<dbReference type="GO" id="GO:0097023">
    <property type="term" value="F:fructose 6-phosphate aldolase activity"/>
    <property type="evidence" value="ECO:0007669"/>
    <property type="project" value="RHEA"/>
</dbReference>
<dbReference type="AlphaFoldDB" id="A0A0C3N3H3"/>
<dbReference type="OrthoDB" id="541375at2759"/>
<dbReference type="Pfam" id="PF01937">
    <property type="entry name" value="ARMT1-like_dom"/>
    <property type="match status" value="1"/>
</dbReference>
<accession>A0A0C3N3H3</accession>
<evidence type="ECO:0000256" key="5">
    <source>
        <dbReference type="ARBA" id="ARBA00023211"/>
    </source>
</evidence>
<dbReference type="InterPro" id="IPR039763">
    <property type="entry name" value="ARMT1"/>
</dbReference>
<dbReference type="HOGENOM" id="CLU_030117_2_0_1"/>
<evidence type="ECO:0000256" key="3">
    <source>
        <dbReference type="ARBA" id="ARBA00022723"/>
    </source>
</evidence>
<evidence type="ECO:0000256" key="1">
    <source>
        <dbReference type="ARBA" id="ARBA00001326"/>
    </source>
</evidence>
<comment type="domain">
    <text evidence="7">Subfamily III proteins have a conserved RTxK motif about 40-50 residues from the C-terminus; the threonine may be replaced by serine or cysteine.</text>
</comment>
<comment type="function">
    <text evidence="7">Metal-dependent phosphatase that shows phosphatase activity against several substrates, including fructose-1-phosphate and fructose-6-phosphate. Its preference for fructose-1-phosphate, a strong glycating agent that causes DNA damage rather than a canonical yeast metabolite, suggests a damage-control function in hexose phosphate metabolism.</text>
</comment>
<dbReference type="EMBL" id="KN832064">
    <property type="protein sequence ID" value="KIN95589.1"/>
    <property type="molecule type" value="Genomic_DNA"/>
</dbReference>
<dbReference type="GO" id="GO:0006974">
    <property type="term" value="P:DNA damage response"/>
    <property type="evidence" value="ECO:0007669"/>
    <property type="project" value="TreeGrafter"/>
</dbReference>
<evidence type="ECO:0000259" key="8">
    <source>
        <dbReference type="Pfam" id="PF01937"/>
    </source>
</evidence>
<evidence type="ECO:0000313" key="9">
    <source>
        <dbReference type="EMBL" id="KIN95589.1"/>
    </source>
</evidence>
<name>A0A0C3N3H3_PISTI</name>
<evidence type="ECO:0000313" key="10">
    <source>
        <dbReference type="Proteomes" id="UP000054217"/>
    </source>
</evidence>
<dbReference type="EC" id="3.1.3.-" evidence="7"/>
<dbReference type="InParanoid" id="A0A0C3N3H3"/>
<dbReference type="InterPro" id="IPR002791">
    <property type="entry name" value="ARMT1-like_metal-bd"/>
</dbReference>
<reference evidence="10" key="2">
    <citation type="submission" date="2015-01" db="EMBL/GenBank/DDBJ databases">
        <title>Evolutionary Origins and Diversification of the Mycorrhizal Mutualists.</title>
        <authorList>
            <consortium name="DOE Joint Genome Institute"/>
            <consortium name="Mycorrhizal Genomics Consortium"/>
            <person name="Kohler A."/>
            <person name="Kuo A."/>
            <person name="Nagy L.G."/>
            <person name="Floudas D."/>
            <person name="Copeland A."/>
            <person name="Barry K.W."/>
            <person name="Cichocki N."/>
            <person name="Veneault-Fourrey C."/>
            <person name="LaButti K."/>
            <person name="Lindquist E.A."/>
            <person name="Lipzen A."/>
            <person name="Lundell T."/>
            <person name="Morin E."/>
            <person name="Murat C."/>
            <person name="Riley R."/>
            <person name="Ohm R."/>
            <person name="Sun H."/>
            <person name="Tunlid A."/>
            <person name="Henrissat B."/>
            <person name="Grigoriev I.V."/>
            <person name="Hibbett D.S."/>
            <person name="Martin F."/>
        </authorList>
    </citation>
    <scope>NUCLEOTIDE SEQUENCE [LARGE SCALE GENOMIC DNA]</scope>
    <source>
        <strain evidence="10">Marx 270</strain>
    </source>
</reference>
<dbReference type="PANTHER" id="PTHR12260:SF6">
    <property type="entry name" value="DAMAGE-CONTROL PHOSPHATASE ARMT1"/>
    <property type="match status" value="1"/>
</dbReference>
<evidence type="ECO:0000256" key="4">
    <source>
        <dbReference type="ARBA" id="ARBA00022801"/>
    </source>
</evidence>
<comment type="catalytic activity">
    <reaction evidence="6 7">
        <text>beta-D-fructose 6-phosphate = dihydroxyacetone + D-glyceraldehyde 3-phosphate</text>
        <dbReference type="Rhea" id="RHEA:28002"/>
        <dbReference type="ChEBI" id="CHEBI:16016"/>
        <dbReference type="ChEBI" id="CHEBI:57634"/>
        <dbReference type="ChEBI" id="CHEBI:59776"/>
    </reaction>
</comment>
<dbReference type="PANTHER" id="PTHR12260">
    <property type="entry name" value="DAMAGE-CONTROL PHOSPHATASE ARMT1"/>
    <property type="match status" value="1"/>
</dbReference>
<dbReference type="InterPro" id="IPR036075">
    <property type="entry name" value="ARMT-1-like_metal-bd_sf"/>
</dbReference>
<dbReference type="GO" id="GO:0103026">
    <property type="term" value="F:fructose-1-phosphatase activity"/>
    <property type="evidence" value="ECO:0007669"/>
    <property type="project" value="RHEA"/>
</dbReference>
<keyword evidence="4 7" id="KW-0378">Hydrolase</keyword>
<dbReference type="Gene3D" id="1.20.930.60">
    <property type="match status" value="1"/>
</dbReference>